<evidence type="ECO:0000313" key="2">
    <source>
        <dbReference type="EMBL" id="KLN54529.1"/>
    </source>
</evidence>
<dbReference type="Proteomes" id="UP000035170">
    <property type="component" value="Unassembled WGS sequence"/>
</dbReference>
<protein>
    <submittedName>
        <fullName evidence="2">Uncharacterized protein</fullName>
    </submittedName>
</protein>
<organism evidence="2 3">
    <name type="scientific">Variovorax paradoxus</name>
    <dbReference type="NCBI Taxonomy" id="34073"/>
    <lineage>
        <taxon>Bacteria</taxon>
        <taxon>Pseudomonadati</taxon>
        <taxon>Pseudomonadota</taxon>
        <taxon>Betaproteobacteria</taxon>
        <taxon>Burkholderiales</taxon>
        <taxon>Comamonadaceae</taxon>
        <taxon>Variovorax</taxon>
    </lineage>
</organism>
<dbReference type="AlphaFoldDB" id="A0A0H2LWG1"/>
<keyword evidence="1" id="KW-1133">Transmembrane helix</keyword>
<evidence type="ECO:0000313" key="3">
    <source>
        <dbReference type="Proteomes" id="UP000035170"/>
    </source>
</evidence>
<dbReference type="EMBL" id="JZWI01000023">
    <property type="protein sequence ID" value="KLN54529.1"/>
    <property type="molecule type" value="Genomic_DNA"/>
</dbReference>
<evidence type="ECO:0000256" key="1">
    <source>
        <dbReference type="SAM" id="Phobius"/>
    </source>
</evidence>
<keyword evidence="1" id="KW-0812">Transmembrane</keyword>
<keyword evidence="1" id="KW-0472">Membrane</keyword>
<feature type="transmembrane region" description="Helical" evidence="1">
    <location>
        <begin position="199"/>
        <end position="222"/>
    </location>
</feature>
<proteinExistence type="predicted"/>
<accession>A0A0H2LWG1</accession>
<sequence>MSLYAFSVSVVLPPQLTAALTLMSPLSVPVLLSVASVTLVVARLADSVSAPMPLVVPAALPALTVKSVGSTSQVPVLPVSDSVLTFAPPATCTCAPLVSMKPPSWAPLAEASSVPATLTVPPLRPPSSRMVPPAASMPLASITPSLLTTVFSSASLALAVRITVPLSARISPLFSARAFRVPSSTCTDSSRLPLKSSVILSPAASAAVPLAVVMVPLLLACLPNRAT</sequence>
<comment type="caution">
    <text evidence="2">The sequence shown here is derived from an EMBL/GenBank/DDBJ whole genome shotgun (WGS) entry which is preliminary data.</text>
</comment>
<reference evidence="2 3" key="1">
    <citation type="submission" date="2015-03" db="EMBL/GenBank/DDBJ databases">
        <title>Genome sequence of Variovorax paradoxus TBEA6.</title>
        <authorList>
            <person name="Poehlein A."/>
            <person name="Schuldes J."/>
            <person name="Wuebbeler J.H."/>
            <person name="Hiessl S."/>
            <person name="Steinbuechel A."/>
            <person name="Daniel R."/>
        </authorList>
    </citation>
    <scope>NUCLEOTIDE SEQUENCE [LARGE SCALE GENOMIC DNA]</scope>
    <source>
        <strain evidence="2 3">TBEA6</strain>
    </source>
</reference>
<gene>
    <name evidence="2" type="ORF">VPARA_44510</name>
</gene>
<name>A0A0H2LWG1_VARPD</name>
<keyword evidence="3" id="KW-1185">Reference proteome</keyword>
<feature type="transmembrane region" description="Helical" evidence="1">
    <location>
        <begin position="28"/>
        <end position="45"/>
    </location>
</feature>